<sequence>DERNYECREDIGIEQNKHGIERKVLKPHARKLQEERKIKHQTGQEYAKEKVSRNRALLTTEQRINLSTTGCRLENTTDLMQIEDPSDHIYLHSIRELTNFSKNVVVYVAGFVIKRLYKTIKCEQCLGILVDSSNKLNYHLIAIKHRGGLLFPSSDVTDILHE</sequence>
<dbReference type="Proteomes" id="UP000801492">
    <property type="component" value="Unassembled WGS sequence"/>
</dbReference>
<keyword evidence="2" id="KW-1185">Reference proteome</keyword>
<accession>A0A8K0CDD6</accession>
<name>A0A8K0CDD6_IGNLU</name>
<dbReference type="OrthoDB" id="6491412at2759"/>
<protein>
    <submittedName>
        <fullName evidence="1">Uncharacterized protein</fullName>
    </submittedName>
</protein>
<evidence type="ECO:0000313" key="2">
    <source>
        <dbReference type="Proteomes" id="UP000801492"/>
    </source>
</evidence>
<organism evidence="1 2">
    <name type="scientific">Ignelater luminosus</name>
    <name type="common">Cucubano</name>
    <name type="synonym">Pyrophorus luminosus</name>
    <dbReference type="NCBI Taxonomy" id="2038154"/>
    <lineage>
        <taxon>Eukaryota</taxon>
        <taxon>Metazoa</taxon>
        <taxon>Ecdysozoa</taxon>
        <taxon>Arthropoda</taxon>
        <taxon>Hexapoda</taxon>
        <taxon>Insecta</taxon>
        <taxon>Pterygota</taxon>
        <taxon>Neoptera</taxon>
        <taxon>Endopterygota</taxon>
        <taxon>Coleoptera</taxon>
        <taxon>Polyphaga</taxon>
        <taxon>Elateriformia</taxon>
        <taxon>Elateroidea</taxon>
        <taxon>Elateridae</taxon>
        <taxon>Agrypninae</taxon>
        <taxon>Pyrophorini</taxon>
        <taxon>Ignelater</taxon>
    </lineage>
</organism>
<gene>
    <name evidence="1" type="ORF">ILUMI_22937</name>
</gene>
<dbReference type="AlphaFoldDB" id="A0A8K0CDD6"/>
<feature type="non-terminal residue" evidence="1">
    <location>
        <position position="1"/>
    </location>
</feature>
<reference evidence="1" key="1">
    <citation type="submission" date="2019-08" db="EMBL/GenBank/DDBJ databases">
        <title>The genome of the North American firefly Photinus pyralis.</title>
        <authorList>
            <consortium name="Photinus pyralis genome working group"/>
            <person name="Fallon T.R."/>
            <person name="Sander Lower S.E."/>
            <person name="Weng J.-K."/>
        </authorList>
    </citation>
    <scope>NUCLEOTIDE SEQUENCE</scope>
    <source>
        <strain evidence="1">TRF0915ILg1</strain>
        <tissue evidence="1">Whole body</tissue>
    </source>
</reference>
<dbReference type="EMBL" id="VTPC01090540">
    <property type="protein sequence ID" value="KAF2883232.1"/>
    <property type="molecule type" value="Genomic_DNA"/>
</dbReference>
<comment type="caution">
    <text evidence="1">The sequence shown here is derived from an EMBL/GenBank/DDBJ whole genome shotgun (WGS) entry which is preliminary data.</text>
</comment>
<proteinExistence type="predicted"/>
<evidence type="ECO:0000313" key="1">
    <source>
        <dbReference type="EMBL" id="KAF2883232.1"/>
    </source>
</evidence>